<proteinExistence type="predicted"/>
<dbReference type="EMBL" id="CP030041">
    <property type="protein sequence ID" value="AWW30269.1"/>
    <property type="molecule type" value="Genomic_DNA"/>
</dbReference>
<dbReference type="AlphaFoldDB" id="A0A2Z4IHQ9"/>
<accession>A0A2Z4IHQ9</accession>
<organism evidence="1 2">
    <name type="scientific">Echinicola strongylocentroti</name>
    <dbReference type="NCBI Taxonomy" id="1795355"/>
    <lineage>
        <taxon>Bacteria</taxon>
        <taxon>Pseudomonadati</taxon>
        <taxon>Bacteroidota</taxon>
        <taxon>Cytophagia</taxon>
        <taxon>Cytophagales</taxon>
        <taxon>Cyclobacteriaceae</taxon>
        <taxon>Echinicola</taxon>
    </lineage>
</organism>
<reference evidence="1 2" key="1">
    <citation type="submission" date="2018-06" db="EMBL/GenBank/DDBJ databases">
        <title>Echinicola strongylocentroti sp. nov., isolated from a sea urchin Strongylocentrotus intermedius.</title>
        <authorList>
            <person name="Bae S.S."/>
        </authorList>
    </citation>
    <scope>NUCLEOTIDE SEQUENCE [LARGE SCALE GENOMIC DNA]</scope>
    <source>
        <strain evidence="1 2">MEBiC08714</strain>
    </source>
</reference>
<dbReference type="OrthoDB" id="121150at2"/>
<protein>
    <recommendedName>
        <fullName evidence="3">Nucleotidyltransferase domain-containing protein</fullName>
    </recommendedName>
</protein>
<dbReference type="Gene3D" id="3.30.460.40">
    <property type="match status" value="1"/>
</dbReference>
<keyword evidence="2" id="KW-1185">Reference proteome</keyword>
<sequence length="140" mass="16119">MGAYGYIRSTGDLDIFINATTDNAKRAIRACTDFGIDKEDITEEMFLIPKMVGIGQPPLRIEILKKLDVVDFNLAYQRAETKHIDDQIIPVVSLDDLILLKQAAVKDRNKERDTEYLEYLKKLKATLNKGPNKKSQWKFW</sequence>
<name>A0A2Z4IHQ9_9BACT</name>
<dbReference type="InterPro" id="IPR043519">
    <property type="entry name" value="NT_sf"/>
</dbReference>
<dbReference type="Proteomes" id="UP000248688">
    <property type="component" value="Chromosome"/>
</dbReference>
<evidence type="ECO:0008006" key="3">
    <source>
        <dbReference type="Google" id="ProtNLM"/>
    </source>
</evidence>
<dbReference type="RefSeq" id="WP_112783653.1">
    <property type="nucleotide sequence ID" value="NZ_CP030041.1"/>
</dbReference>
<evidence type="ECO:0000313" key="1">
    <source>
        <dbReference type="EMBL" id="AWW30269.1"/>
    </source>
</evidence>
<dbReference type="KEGG" id="est:DN752_09115"/>
<evidence type="ECO:0000313" key="2">
    <source>
        <dbReference type="Proteomes" id="UP000248688"/>
    </source>
</evidence>
<gene>
    <name evidence="1" type="ORF">DN752_09115</name>
</gene>
<dbReference type="SUPFAM" id="SSF81301">
    <property type="entry name" value="Nucleotidyltransferase"/>
    <property type="match status" value="1"/>
</dbReference>